<evidence type="ECO:0000256" key="12">
    <source>
        <dbReference type="PROSITE-ProRule" id="PRU00196"/>
    </source>
</evidence>
<comment type="subcellular location">
    <subcellularLocation>
        <location evidence="2 13">Secreted</location>
        <location evidence="2 13">Extracellular space</location>
    </subcellularLocation>
</comment>
<dbReference type="GO" id="GO:0016020">
    <property type="term" value="C:membrane"/>
    <property type="evidence" value="ECO:0007669"/>
    <property type="project" value="InterPro"/>
</dbReference>
<comment type="function">
    <text evidence="13">Mediates the post-translational oxidative deamination of lysine residues on target proteins leading to the formation of deaminated lysine (allysine).</text>
</comment>
<evidence type="ECO:0000256" key="10">
    <source>
        <dbReference type="ARBA" id="ARBA00023157"/>
    </source>
</evidence>
<dbReference type="EMBL" id="WNYA01022877">
    <property type="protein sequence ID" value="KAG8538232.1"/>
    <property type="molecule type" value="Genomic_DNA"/>
</dbReference>
<keyword evidence="10 12" id="KW-1015">Disulfide bond</keyword>
<gene>
    <name evidence="15" type="ORF">GDO81_023063</name>
</gene>
<feature type="domain" description="SRCR" evidence="14">
    <location>
        <begin position="32"/>
        <end position="135"/>
    </location>
</feature>
<dbReference type="Gene3D" id="3.10.250.10">
    <property type="entry name" value="SRCR-like domain"/>
    <property type="match status" value="1"/>
</dbReference>
<sequence>MSCKADASLSMSRSCLLLVVMCHCLLLLGYQIRIIGGRTQFEGRVEMKIGNSWGYLCSDGWTTKEAMVACRQLGLGYSLHAVTETWYWDAANVTEMIMSGVRCSGTELSLLQCSRHKSVSCKNTGTRHAAGVICSETASDLVLHATLVQETAYIEDRPLHMLYCAAEENCLSSSARHANWPYGHRRLLRFSSQIHNNGRADFRPKAGRHSWVWHECHGHYHSMDIFTHYDILTPNGTKVAEGHKASFCLEDTECQELVSKRYECANFGEQGITVGCWDLYRHDIDCQWIDITDVKPGNYILQVVINPNFEVAESDFTNNAMKCNCKYDGHRIWIHNCHIGK</sequence>
<dbReference type="PROSITE" id="PS00420">
    <property type="entry name" value="SRCR_1"/>
    <property type="match status" value="1"/>
</dbReference>
<keyword evidence="4 13" id="KW-0886">LTQ</keyword>
<keyword evidence="16" id="KW-1185">Reference proteome</keyword>
<dbReference type="InterPro" id="IPR036772">
    <property type="entry name" value="SRCR-like_dom_sf"/>
</dbReference>
<evidence type="ECO:0000256" key="8">
    <source>
        <dbReference type="ARBA" id="ARBA00023002"/>
    </source>
</evidence>
<keyword evidence="9 13" id="KW-0186">Copper</keyword>
<dbReference type="GO" id="GO:0005507">
    <property type="term" value="F:copper ion binding"/>
    <property type="evidence" value="ECO:0007669"/>
    <property type="project" value="UniProtKB-UniRule"/>
</dbReference>
<evidence type="ECO:0000256" key="3">
    <source>
        <dbReference type="ARBA" id="ARBA00007492"/>
    </source>
</evidence>
<dbReference type="SUPFAM" id="SSF56487">
    <property type="entry name" value="SRCR-like"/>
    <property type="match status" value="1"/>
</dbReference>
<dbReference type="PANTHER" id="PTHR45817">
    <property type="entry name" value="LYSYL OXIDASE-LIKE-RELATED"/>
    <property type="match status" value="1"/>
</dbReference>
<dbReference type="InterPro" id="IPR001695">
    <property type="entry name" value="Lysyl_oxidase"/>
</dbReference>
<comment type="caution">
    <text evidence="15">The sequence shown here is derived from an EMBL/GenBank/DDBJ whole genome shotgun (WGS) entry which is preliminary data.</text>
</comment>
<dbReference type="AlphaFoldDB" id="A0AAV6YSZ0"/>
<dbReference type="EC" id="1.4.3.13" evidence="13"/>
<dbReference type="PROSITE" id="PS00926">
    <property type="entry name" value="LYSYL_OXIDASE"/>
    <property type="match status" value="1"/>
</dbReference>
<keyword evidence="7 13" id="KW-0801">TPQ</keyword>
<organism evidence="15 16">
    <name type="scientific">Engystomops pustulosus</name>
    <name type="common">Tungara frog</name>
    <name type="synonym">Physalaemus pustulosus</name>
    <dbReference type="NCBI Taxonomy" id="76066"/>
    <lineage>
        <taxon>Eukaryota</taxon>
        <taxon>Metazoa</taxon>
        <taxon>Chordata</taxon>
        <taxon>Craniata</taxon>
        <taxon>Vertebrata</taxon>
        <taxon>Euteleostomi</taxon>
        <taxon>Amphibia</taxon>
        <taxon>Batrachia</taxon>
        <taxon>Anura</taxon>
        <taxon>Neobatrachia</taxon>
        <taxon>Hyloidea</taxon>
        <taxon>Leptodactylidae</taxon>
        <taxon>Leiuperinae</taxon>
        <taxon>Engystomops</taxon>
    </lineage>
</organism>
<evidence type="ECO:0000313" key="15">
    <source>
        <dbReference type="EMBL" id="KAG8538232.1"/>
    </source>
</evidence>
<dbReference type="PRINTS" id="PR00074">
    <property type="entry name" value="LYSYLOXIDASE"/>
</dbReference>
<evidence type="ECO:0000256" key="9">
    <source>
        <dbReference type="ARBA" id="ARBA00023008"/>
    </source>
</evidence>
<dbReference type="SMART" id="SM00202">
    <property type="entry name" value="SR"/>
    <property type="match status" value="1"/>
</dbReference>
<dbReference type="GO" id="GO:0004720">
    <property type="term" value="F:protein-lysine 6-oxidase activity"/>
    <property type="evidence" value="ECO:0007669"/>
    <property type="project" value="UniProtKB-UniRule"/>
</dbReference>
<dbReference type="PROSITE" id="PS50287">
    <property type="entry name" value="SRCR_2"/>
    <property type="match status" value="1"/>
</dbReference>
<dbReference type="GO" id="GO:0005615">
    <property type="term" value="C:extracellular space"/>
    <property type="evidence" value="ECO:0007669"/>
    <property type="project" value="UniProtKB-UniRule"/>
</dbReference>
<dbReference type="InterPro" id="IPR019828">
    <property type="entry name" value="Lysyl_oxidase_CS"/>
</dbReference>
<accession>A0AAV6YSZ0</accession>
<comment type="similarity">
    <text evidence="3 13">Belongs to the lysyl oxidase family.</text>
</comment>
<keyword evidence="6 13" id="KW-0479">Metal-binding</keyword>
<comment type="caution">
    <text evidence="12">Lacks conserved residue(s) required for the propagation of feature annotation.</text>
</comment>
<evidence type="ECO:0000256" key="1">
    <source>
        <dbReference type="ARBA" id="ARBA00001935"/>
    </source>
</evidence>
<name>A0AAV6YSZ0_ENGPU</name>
<dbReference type="GO" id="GO:0030199">
    <property type="term" value="P:collagen fibril organization"/>
    <property type="evidence" value="ECO:0007669"/>
    <property type="project" value="TreeGrafter"/>
</dbReference>
<evidence type="ECO:0000256" key="13">
    <source>
        <dbReference type="RuleBase" id="RU367046"/>
    </source>
</evidence>
<reference evidence="15" key="1">
    <citation type="thesis" date="2020" institute="ProQuest LLC" country="789 East Eisenhower Parkway, Ann Arbor, MI, USA">
        <title>Comparative Genomics and Chromosome Evolution.</title>
        <authorList>
            <person name="Mudd A.B."/>
        </authorList>
    </citation>
    <scope>NUCLEOTIDE SEQUENCE</scope>
    <source>
        <strain evidence="15">237g6f4</strain>
        <tissue evidence="15">Blood</tissue>
    </source>
</reference>
<dbReference type="InterPro" id="IPR050912">
    <property type="entry name" value="LOX-like_protein"/>
</dbReference>
<dbReference type="Proteomes" id="UP000824782">
    <property type="component" value="Unassembled WGS sequence"/>
</dbReference>
<protein>
    <recommendedName>
        <fullName evidence="13">Lysyl oxidase homolog</fullName>
        <ecNumber evidence="13">1.4.3.13</ecNumber>
    </recommendedName>
</protein>
<proteinExistence type="inferred from homology"/>
<evidence type="ECO:0000256" key="4">
    <source>
        <dbReference type="ARBA" id="ARBA00022477"/>
    </source>
</evidence>
<evidence type="ECO:0000256" key="7">
    <source>
        <dbReference type="ARBA" id="ARBA00022772"/>
    </source>
</evidence>
<comment type="cofactor">
    <cofactor evidence="1 13">
        <name>Cu cation</name>
        <dbReference type="ChEBI" id="CHEBI:23378"/>
    </cofactor>
</comment>
<evidence type="ECO:0000256" key="6">
    <source>
        <dbReference type="ARBA" id="ARBA00022723"/>
    </source>
</evidence>
<comment type="PTM">
    <text evidence="13">The lysine tyrosylquinone cross-link (LTQ) is generated by condensation of the epsilon-amino group of a lysine with a topaquinone produced by oxidation of tyrosine.</text>
</comment>
<comment type="catalytic activity">
    <reaction evidence="11 13">
        <text>L-lysyl-[protein] + O2 + H2O = (S)-2-amino-6-oxohexanoyl-[protein] + H2O2 + NH4(+)</text>
        <dbReference type="Rhea" id="RHEA:24544"/>
        <dbReference type="Rhea" id="RHEA-COMP:9752"/>
        <dbReference type="Rhea" id="RHEA-COMP:12448"/>
        <dbReference type="ChEBI" id="CHEBI:15377"/>
        <dbReference type="ChEBI" id="CHEBI:15379"/>
        <dbReference type="ChEBI" id="CHEBI:16240"/>
        <dbReference type="ChEBI" id="CHEBI:28938"/>
        <dbReference type="ChEBI" id="CHEBI:29969"/>
        <dbReference type="ChEBI" id="CHEBI:131803"/>
        <dbReference type="EC" id="1.4.3.13"/>
    </reaction>
</comment>
<feature type="disulfide bond" evidence="12">
    <location>
        <begin position="103"/>
        <end position="113"/>
    </location>
</feature>
<evidence type="ECO:0000313" key="16">
    <source>
        <dbReference type="Proteomes" id="UP000824782"/>
    </source>
</evidence>
<evidence type="ECO:0000256" key="2">
    <source>
        <dbReference type="ARBA" id="ARBA00004239"/>
    </source>
</evidence>
<dbReference type="Pfam" id="PF01186">
    <property type="entry name" value="Lysyl_oxidase"/>
    <property type="match status" value="1"/>
</dbReference>
<keyword evidence="5 13" id="KW-0964">Secreted</keyword>
<evidence type="ECO:0000259" key="14">
    <source>
        <dbReference type="PROSITE" id="PS50287"/>
    </source>
</evidence>
<evidence type="ECO:0000256" key="5">
    <source>
        <dbReference type="ARBA" id="ARBA00022525"/>
    </source>
</evidence>
<evidence type="ECO:0000256" key="11">
    <source>
        <dbReference type="ARBA" id="ARBA00047861"/>
    </source>
</evidence>
<dbReference type="PANTHER" id="PTHR45817:SF2">
    <property type="entry name" value="LYSYL OXIDASE HOMOLOG 3"/>
    <property type="match status" value="1"/>
</dbReference>
<dbReference type="InterPro" id="IPR001190">
    <property type="entry name" value="SRCR"/>
</dbReference>
<keyword evidence="8 13" id="KW-0560">Oxidoreductase</keyword>
<dbReference type="Pfam" id="PF00530">
    <property type="entry name" value="SRCR"/>
    <property type="match status" value="1"/>
</dbReference>
<dbReference type="FunFam" id="3.10.250.10:FF:000008">
    <property type="entry name" value="Lysyl oxidase homolog 2"/>
    <property type="match status" value="1"/>
</dbReference>
<dbReference type="PRINTS" id="PR00258">
    <property type="entry name" value="SPERACTRCPTR"/>
</dbReference>